<comment type="caution">
    <text evidence="2">The sequence shown here is derived from an EMBL/GenBank/DDBJ whole genome shotgun (WGS) entry which is preliminary data.</text>
</comment>
<protein>
    <submittedName>
        <fullName evidence="2">Uncharacterized protein</fullName>
    </submittedName>
</protein>
<reference evidence="2 3" key="1">
    <citation type="submission" date="2017-06" db="EMBL/GenBank/DDBJ databases">
        <title>Genome of Fusarium nygamai isolate CS10214.</title>
        <authorList>
            <person name="Gardiner D.M."/>
            <person name="Obanor F."/>
            <person name="Kazan K."/>
        </authorList>
    </citation>
    <scope>NUCLEOTIDE SEQUENCE [LARGE SCALE GENOMIC DNA]</scope>
    <source>
        <strain evidence="2 3">CS10214</strain>
    </source>
</reference>
<dbReference type="EMBL" id="MTQA01000093">
    <property type="protein sequence ID" value="PNP79128.1"/>
    <property type="molecule type" value="Genomic_DNA"/>
</dbReference>
<accession>A0A2K0WA02</accession>
<evidence type="ECO:0000313" key="2">
    <source>
        <dbReference type="EMBL" id="PNP79128.1"/>
    </source>
</evidence>
<dbReference type="AlphaFoldDB" id="A0A2K0WA02"/>
<feature type="compositionally biased region" description="Low complexity" evidence="1">
    <location>
        <begin position="20"/>
        <end position="34"/>
    </location>
</feature>
<gene>
    <name evidence="2" type="ORF">FNYG_07566</name>
</gene>
<feature type="compositionally biased region" description="Basic and acidic residues" evidence="1">
    <location>
        <begin position="35"/>
        <end position="48"/>
    </location>
</feature>
<feature type="region of interest" description="Disordered" evidence="1">
    <location>
        <begin position="1"/>
        <end position="48"/>
    </location>
</feature>
<sequence length="48" mass="5314">MTLLKTSKAKGAVQEEKQQFESQSSSELIPLSSEPPEHDEILKCDPKA</sequence>
<evidence type="ECO:0000256" key="1">
    <source>
        <dbReference type="SAM" id="MobiDB-lite"/>
    </source>
</evidence>
<name>A0A2K0WA02_GIBNY</name>
<organism evidence="2 3">
    <name type="scientific">Gibberella nygamai</name>
    <name type="common">Bean root rot disease fungus</name>
    <name type="synonym">Fusarium nygamai</name>
    <dbReference type="NCBI Taxonomy" id="42673"/>
    <lineage>
        <taxon>Eukaryota</taxon>
        <taxon>Fungi</taxon>
        <taxon>Dikarya</taxon>
        <taxon>Ascomycota</taxon>
        <taxon>Pezizomycotina</taxon>
        <taxon>Sordariomycetes</taxon>
        <taxon>Hypocreomycetidae</taxon>
        <taxon>Hypocreales</taxon>
        <taxon>Nectriaceae</taxon>
        <taxon>Fusarium</taxon>
        <taxon>Fusarium fujikuroi species complex</taxon>
    </lineage>
</organism>
<keyword evidence="3" id="KW-1185">Reference proteome</keyword>
<proteinExistence type="predicted"/>
<dbReference type="Proteomes" id="UP000236664">
    <property type="component" value="Unassembled WGS sequence"/>
</dbReference>
<evidence type="ECO:0000313" key="3">
    <source>
        <dbReference type="Proteomes" id="UP000236664"/>
    </source>
</evidence>